<dbReference type="HOGENOM" id="CLU_2604129_0_0_6"/>
<gene>
    <name evidence="2" type="ordered locus">SVI_3367</name>
</gene>
<feature type="region of interest" description="Disordered" evidence="1">
    <location>
        <begin position="1"/>
        <end position="21"/>
    </location>
</feature>
<name>D4ZBE3_SHEVD</name>
<proteinExistence type="predicted"/>
<reference evidence="3" key="1">
    <citation type="journal article" date="2010" name="Mol. Biosyst.">
        <title>Complete genome sequence and comparative analysis of Shewanella violacea, a psychrophilic and piezophilic bacterium from deep sea floor sediments.</title>
        <authorList>
            <person name="Aono E."/>
            <person name="Baba T."/>
            <person name="Ara T."/>
            <person name="Nishi T."/>
            <person name="Nakamichi T."/>
            <person name="Inamoto E."/>
            <person name="Toyonaga H."/>
            <person name="Hasegawa M."/>
            <person name="Takai Y."/>
            <person name="Okumura Y."/>
            <person name="Baba M."/>
            <person name="Tomita M."/>
            <person name="Kato C."/>
            <person name="Oshima T."/>
            <person name="Nakasone K."/>
            <person name="Mori H."/>
        </authorList>
    </citation>
    <scope>NUCLEOTIDE SEQUENCE [LARGE SCALE GENOMIC DNA]</scope>
    <source>
        <strain evidence="3">JCM 10179 / CIP 106290 / LMG 19151 / DSS12</strain>
    </source>
</reference>
<evidence type="ECO:0000256" key="1">
    <source>
        <dbReference type="SAM" id="MobiDB-lite"/>
    </source>
</evidence>
<accession>D4ZBE3</accession>
<protein>
    <submittedName>
        <fullName evidence="2">Uncharacterized protein</fullName>
    </submittedName>
</protein>
<evidence type="ECO:0000313" key="2">
    <source>
        <dbReference type="EMBL" id="BAJ03338.1"/>
    </source>
</evidence>
<feature type="compositionally biased region" description="Low complexity" evidence="1">
    <location>
        <begin position="8"/>
        <end position="20"/>
    </location>
</feature>
<sequence length="79" mass="9122">MPMKPCLPDNNQIPNQPNEPNSKRYLKLVIRQVKLIENVEISTRLIVLLEMGKGIRYTTAFVNLIRDFNGKSKQSLSCY</sequence>
<dbReference type="STRING" id="637905.SVI_3367"/>
<organism evidence="2 3">
    <name type="scientific">Shewanella violacea (strain JCM 10179 / CIP 106290 / LMG 19151 / DSS12)</name>
    <dbReference type="NCBI Taxonomy" id="637905"/>
    <lineage>
        <taxon>Bacteria</taxon>
        <taxon>Pseudomonadati</taxon>
        <taxon>Pseudomonadota</taxon>
        <taxon>Gammaproteobacteria</taxon>
        <taxon>Alteromonadales</taxon>
        <taxon>Shewanellaceae</taxon>
        <taxon>Shewanella</taxon>
    </lineage>
</organism>
<dbReference type="Proteomes" id="UP000002350">
    <property type="component" value="Chromosome"/>
</dbReference>
<dbReference type="AlphaFoldDB" id="D4ZBE3"/>
<evidence type="ECO:0000313" key="3">
    <source>
        <dbReference type="Proteomes" id="UP000002350"/>
    </source>
</evidence>
<dbReference type="EMBL" id="AP011177">
    <property type="protein sequence ID" value="BAJ03338.1"/>
    <property type="molecule type" value="Genomic_DNA"/>
</dbReference>
<keyword evidence="3" id="KW-1185">Reference proteome</keyword>
<dbReference type="KEGG" id="svo:SVI_3367"/>